<proteinExistence type="predicted"/>
<dbReference type="AlphaFoldDB" id="A0A5B7FIG9"/>
<gene>
    <name evidence="1" type="ORF">E2C01_038615</name>
</gene>
<dbReference type="EMBL" id="VSRR010006499">
    <property type="protein sequence ID" value="MPC44933.1"/>
    <property type="molecule type" value="Genomic_DNA"/>
</dbReference>
<reference evidence="1 2" key="1">
    <citation type="submission" date="2019-05" db="EMBL/GenBank/DDBJ databases">
        <title>Another draft genome of Portunus trituberculatus and its Hox gene families provides insights of decapod evolution.</title>
        <authorList>
            <person name="Jeong J.-H."/>
            <person name="Song I."/>
            <person name="Kim S."/>
            <person name="Choi T."/>
            <person name="Kim D."/>
            <person name="Ryu S."/>
            <person name="Kim W."/>
        </authorList>
    </citation>
    <scope>NUCLEOTIDE SEQUENCE [LARGE SCALE GENOMIC DNA]</scope>
    <source>
        <tissue evidence="1">Muscle</tissue>
    </source>
</reference>
<comment type="caution">
    <text evidence="1">The sequence shown here is derived from an EMBL/GenBank/DDBJ whole genome shotgun (WGS) entry which is preliminary data.</text>
</comment>
<evidence type="ECO:0000313" key="1">
    <source>
        <dbReference type="EMBL" id="MPC44933.1"/>
    </source>
</evidence>
<evidence type="ECO:0000313" key="2">
    <source>
        <dbReference type="Proteomes" id="UP000324222"/>
    </source>
</evidence>
<dbReference type="Proteomes" id="UP000324222">
    <property type="component" value="Unassembled WGS sequence"/>
</dbReference>
<organism evidence="1 2">
    <name type="scientific">Portunus trituberculatus</name>
    <name type="common">Swimming crab</name>
    <name type="synonym">Neptunus trituberculatus</name>
    <dbReference type="NCBI Taxonomy" id="210409"/>
    <lineage>
        <taxon>Eukaryota</taxon>
        <taxon>Metazoa</taxon>
        <taxon>Ecdysozoa</taxon>
        <taxon>Arthropoda</taxon>
        <taxon>Crustacea</taxon>
        <taxon>Multicrustacea</taxon>
        <taxon>Malacostraca</taxon>
        <taxon>Eumalacostraca</taxon>
        <taxon>Eucarida</taxon>
        <taxon>Decapoda</taxon>
        <taxon>Pleocyemata</taxon>
        <taxon>Brachyura</taxon>
        <taxon>Eubrachyura</taxon>
        <taxon>Portunoidea</taxon>
        <taxon>Portunidae</taxon>
        <taxon>Portuninae</taxon>
        <taxon>Portunus</taxon>
    </lineage>
</organism>
<sequence length="99" mass="10841">MKRSDGCLVDSYRFSAAAEVCYTHKYFNNSLHVPPSQPLREGEAQQGTQSACGNACGGEWSIRQPRVMNTEASERSNMSMTWVLAASLTSPVSAMSVFM</sequence>
<name>A0A5B7FIG9_PORTR</name>
<protein>
    <submittedName>
        <fullName evidence="1">Uncharacterized protein</fullName>
    </submittedName>
</protein>
<keyword evidence="2" id="KW-1185">Reference proteome</keyword>
<accession>A0A5B7FIG9</accession>